<dbReference type="OrthoDB" id="9807403at2"/>
<name>A0A3A1YVB3_9BURK</name>
<dbReference type="GO" id="GO:0005524">
    <property type="term" value="F:ATP binding"/>
    <property type="evidence" value="ECO:0007669"/>
    <property type="project" value="UniProtKB-UniRule"/>
</dbReference>
<dbReference type="InterPro" id="IPR012795">
    <property type="entry name" value="tRNA_Ile_lys_synt_N"/>
</dbReference>
<evidence type="ECO:0000313" key="11">
    <source>
        <dbReference type="Proteomes" id="UP000266206"/>
    </source>
</evidence>
<organism evidence="10 11">
    <name type="scientific">Neopusillimonas maritima</name>
    <dbReference type="NCBI Taxonomy" id="2026239"/>
    <lineage>
        <taxon>Bacteria</taxon>
        <taxon>Pseudomonadati</taxon>
        <taxon>Pseudomonadota</taxon>
        <taxon>Betaproteobacteria</taxon>
        <taxon>Burkholderiales</taxon>
        <taxon>Alcaligenaceae</taxon>
        <taxon>Neopusillimonas</taxon>
    </lineage>
</organism>
<proteinExistence type="inferred from homology"/>
<dbReference type="CDD" id="cd01992">
    <property type="entry name" value="TilS_N"/>
    <property type="match status" value="1"/>
</dbReference>
<dbReference type="InterPro" id="IPR011063">
    <property type="entry name" value="TilS/TtcA_N"/>
</dbReference>
<accession>A0A3A1YVB3</accession>
<dbReference type="EMBL" id="NQYH01000007">
    <property type="protein sequence ID" value="RIY40780.1"/>
    <property type="molecule type" value="Genomic_DNA"/>
</dbReference>
<dbReference type="GO" id="GO:0005737">
    <property type="term" value="C:cytoplasm"/>
    <property type="evidence" value="ECO:0007669"/>
    <property type="project" value="UniProtKB-SubCell"/>
</dbReference>
<evidence type="ECO:0000313" key="10">
    <source>
        <dbReference type="EMBL" id="RIY40780.1"/>
    </source>
</evidence>
<dbReference type="GO" id="GO:0032267">
    <property type="term" value="F:tRNA(Ile)-lysidine synthase activity"/>
    <property type="evidence" value="ECO:0007669"/>
    <property type="project" value="UniProtKB-EC"/>
</dbReference>
<keyword evidence="3 7" id="KW-0819">tRNA processing</keyword>
<reference evidence="10 11" key="1">
    <citation type="submission" date="2017-08" db="EMBL/GenBank/DDBJ databases">
        <title>Pusillimonas indicus sp. nov., a member of the family Alcaligenaceae isolated from surface seawater.</title>
        <authorList>
            <person name="Li J."/>
        </authorList>
    </citation>
    <scope>NUCLEOTIDE SEQUENCE [LARGE SCALE GENOMIC DNA]</scope>
    <source>
        <strain evidence="10 11">L52-1-41</strain>
    </source>
</reference>
<dbReference type="NCBIfam" id="TIGR02432">
    <property type="entry name" value="lysidine_TilS_N"/>
    <property type="match status" value="1"/>
</dbReference>
<dbReference type="Proteomes" id="UP000266206">
    <property type="component" value="Unassembled WGS sequence"/>
</dbReference>
<dbReference type="InterPro" id="IPR012094">
    <property type="entry name" value="tRNA_Ile_lys_synt"/>
</dbReference>
<feature type="domain" description="tRNA(Ile)-lysidine synthase substrate-binding" evidence="9">
    <location>
        <begin position="234"/>
        <end position="302"/>
    </location>
</feature>
<comment type="caution">
    <text evidence="10">The sequence shown here is derived from an EMBL/GenBank/DDBJ whole genome shotgun (WGS) entry which is preliminary data.</text>
</comment>
<dbReference type="Pfam" id="PF01171">
    <property type="entry name" value="ATP_bind_3"/>
    <property type="match status" value="1"/>
</dbReference>
<dbReference type="PANTHER" id="PTHR43033:SF1">
    <property type="entry name" value="TRNA(ILE)-LYSIDINE SYNTHASE-RELATED"/>
    <property type="match status" value="1"/>
</dbReference>
<evidence type="ECO:0000256" key="1">
    <source>
        <dbReference type="ARBA" id="ARBA00022490"/>
    </source>
</evidence>
<keyword evidence="4 7" id="KW-0547">Nucleotide-binding</keyword>
<comment type="domain">
    <text evidence="7">The N-terminal region contains the highly conserved SGGXDS motif, predicted to be a P-loop motif involved in ATP binding.</text>
</comment>
<feature type="binding site" evidence="7">
    <location>
        <begin position="4"/>
        <end position="9"/>
    </location>
    <ligand>
        <name>ATP</name>
        <dbReference type="ChEBI" id="CHEBI:30616"/>
    </ligand>
</feature>
<sequence length="312" mass="34973">MAVSGGVDSSMLAVHACYWARAHGITLHLFHVHHGLQDAADQWQHRVHDLAHQLQVPCHSVRISIESKGGKGVEAAAREGRYRALAQLAGKVQVSHLLLGHHQNDQAETVLLRLLRGAGPHGLAAMSPVSVRGDLCLIRPWLDVSRKTLEVVADEYAAQTGWYPVADPSNQQDHYTRNALRGRLVPELDDRWPAWRANVVRHARQSAQAREILQEVALNDFDTLEPSADKTSFALARWRTLSPARQSHVLRYWLHFHGLPMPSEARLHELIKQLRNLHALGHDRHMRLRHASHIISCEKGRVCLQGVGKTGC</sequence>
<dbReference type="Gene3D" id="1.20.59.20">
    <property type="match status" value="1"/>
</dbReference>
<comment type="subcellular location">
    <subcellularLocation>
        <location evidence="7">Cytoplasm</location>
    </subcellularLocation>
</comment>
<evidence type="ECO:0000256" key="2">
    <source>
        <dbReference type="ARBA" id="ARBA00022598"/>
    </source>
</evidence>
<comment type="catalytic activity">
    <reaction evidence="6 7">
        <text>cytidine(34) in tRNA(Ile2) + L-lysine + ATP = lysidine(34) in tRNA(Ile2) + AMP + diphosphate + H(+)</text>
        <dbReference type="Rhea" id="RHEA:43744"/>
        <dbReference type="Rhea" id="RHEA-COMP:10625"/>
        <dbReference type="Rhea" id="RHEA-COMP:10670"/>
        <dbReference type="ChEBI" id="CHEBI:15378"/>
        <dbReference type="ChEBI" id="CHEBI:30616"/>
        <dbReference type="ChEBI" id="CHEBI:32551"/>
        <dbReference type="ChEBI" id="CHEBI:33019"/>
        <dbReference type="ChEBI" id="CHEBI:82748"/>
        <dbReference type="ChEBI" id="CHEBI:83665"/>
        <dbReference type="ChEBI" id="CHEBI:456215"/>
        <dbReference type="EC" id="6.3.4.19"/>
    </reaction>
</comment>
<evidence type="ECO:0000256" key="4">
    <source>
        <dbReference type="ARBA" id="ARBA00022741"/>
    </source>
</evidence>
<dbReference type="SUPFAM" id="SSF82829">
    <property type="entry name" value="MesJ substrate recognition domain-like"/>
    <property type="match status" value="1"/>
</dbReference>
<dbReference type="EC" id="6.3.4.19" evidence="7"/>
<dbReference type="InterPro" id="IPR015262">
    <property type="entry name" value="tRNA_Ile_lys_synt_subst-bd"/>
</dbReference>
<gene>
    <name evidence="7 10" type="primary">tilS</name>
    <name evidence="10" type="ORF">CJP73_09305</name>
</gene>
<protein>
    <recommendedName>
        <fullName evidence="7">tRNA(Ile)-lysidine synthase</fullName>
        <ecNumber evidence="7">6.3.4.19</ecNumber>
    </recommendedName>
    <alternativeName>
        <fullName evidence="7">tRNA(Ile)-2-lysyl-cytidine synthase</fullName>
    </alternativeName>
    <alternativeName>
        <fullName evidence="7">tRNA(Ile)-lysidine synthetase</fullName>
    </alternativeName>
</protein>
<dbReference type="AlphaFoldDB" id="A0A3A1YVB3"/>
<comment type="similarity">
    <text evidence="7">Belongs to the tRNA(Ile)-lysidine synthase family.</text>
</comment>
<keyword evidence="5 7" id="KW-0067">ATP-binding</keyword>
<dbReference type="Gene3D" id="3.40.50.620">
    <property type="entry name" value="HUPs"/>
    <property type="match status" value="1"/>
</dbReference>
<dbReference type="SUPFAM" id="SSF52402">
    <property type="entry name" value="Adenine nucleotide alpha hydrolases-like"/>
    <property type="match status" value="1"/>
</dbReference>
<evidence type="ECO:0000256" key="3">
    <source>
        <dbReference type="ARBA" id="ARBA00022694"/>
    </source>
</evidence>
<feature type="domain" description="tRNA(Ile)-lysidine/2-thiocytidine synthase N-terminal" evidence="8">
    <location>
        <begin position="2"/>
        <end position="181"/>
    </location>
</feature>
<evidence type="ECO:0000256" key="5">
    <source>
        <dbReference type="ARBA" id="ARBA00022840"/>
    </source>
</evidence>
<comment type="function">
    <text evidence="7">Ligates lysine onto the cytidine present at position 34 of the AUA codon-specific tRNA(Ile) that contains the anticodon CAU, in an ATP-dependent manner. Cytidine is converted to lysidine, thus changing the amino acid specificity of the tRNA from methionine to isoleucine.</text>
</comment>
<evidence type="ECO:0000256" key="7">
    <source>
        <dbReference type="HAMAP-Rule" id="MF_01161"/>
    </source>
</evidence>
<evidence type="ECO:0000259" key="8">
    <source>
        <dbReference type="Pfam" id="PF01171"/>
    </source>
</evidence>
<dbReference type="HAMAP" id="MF_01161">
    <property type="entry name" value="tRNA_Ile_lys_synt"/>
    <property type="match status" value="1"/>
</dbReference>
<keyword evidence="1 7" id="KW-0963">Cytoplasm</keyword>
<dbReference type="InterPro" id="IPR014729">
    <property type="entry name" value="Rossmann-like_a/b/a_fold"/>
</dbReference>
<evidence type="ECO:0000259" key="9">
    <source>
        <dbReference type="Pfam" id="PF09179"/>
    </source>
</evidence>
<dbReference type="PANTHER" id="PTHR43033">
    <property type="entry name" value="TRNA(ILE)-LYSIDINE SYNTHASE-RELATED"/>
    <property type="match status" value="1"/>
</dbReference>
<keyword evidence="2 7" id="KW-0436">Ligase</keyword>
<evidence type="ECO:0000256" key="6">
    <source>
        <dbReference type="ARBA" id="ARBA00048539"/>
    </source>
</evidence>
<dbReference type="Pfam" id="PF09179">
    <property type="entry name" value="TilS"/>
    <property type="match status" value="1"/>
</dbReference>
<dbReference type="GO" id="GO:0006400">
    <property type="term" value="P:tRNA modification"/>
    <property type="evidence" value="ECO:0007669"/>
    <property type="project" value="UniProtKB-UniRule"/>
</dbReference>